<dbReference type="InterPro" id="IPR039422">
    <property type="entry name" value="MarR/SlyA-like"/>
</dbReference>
<dbReference type="PANTHER" id="PTHR33164:SF95">
    <property type="entry name" value="TRANSCRIPTIONAL REGULATOR"/>
    <property type="match status" value="1"/>
</dbReference>
<keyword evidence="3" id="KW-1185">Reference proteome</keyword>
<gene>
    <name evidence="2" type="ORF">MIZ03_2328</name>
</gene>
<dbReference type="Gene3D" id="1.10.10.10">
    <property type="entry name" value="Winged helix-like DNA-binding domain superfamily/Winged helix DNA-binding domain"/>
    <property type="match status" value="1"/>
</dbReference>
<dbReference type="PROSITE" id="PS50995">
    <property type="entry name" value="HTH_MARR_2"/>
    <property type="match status" value="1"/>
</dbReference>
<dbReference type="InterPro" id="IPR000835">
    <property type="entry name" value="HTH_MarR-typ"/>
</dbReference>
<dbReference type="RefSeq" id="WP_223912414.1">
    <property type="nucleotide sequence ID" value="NZ_AP024238.1"/>
</dbReference>
<dbReference type="InterPro" id="IPR036388">
    <property type="entry name" value="WH-like_DNA-bd_sf"/>
</dbReference>
<evidence type="ECO:0000259" key="1">
    <source>
        <dbReference type="PROSITE" id="PS50995"/>
    </source>
</evidence>
<proteinExistence type="predicted"/>
<evidence type="ECO:0000313" key="3">
    <source>
        <dbReference type="Proteomes" id="UP000824366"/>
    </source>
</evidence>
<dbReference type="PANTHER" id="PTHR33164">
    <property type="entry name" value="TRANSCRIPTIONAL REGULATOR, MARR FAMILY"/>
    <property type="match status" value="1"/>
</dbReference>
<dbReference type="SUPFAM" id="SSF46785">
    <property type="entry name" value="Winged helix' DNA-binding domain"/>
    <property type="match status" value="1"/>
</dbReference>
<dbReference type="Proteomes" id="UP000824366">
    <property type="component" value="Chromosome"/>
</dbReference>
<name>A0ABN6D5Y7_9BURK</name>
<organism evidence="2 3">
    <name type="scientific">Rhodoferax lithotrophicus</name>
    <dbReference type="NCBI Taxonomy" id="2798804"/>
    <lineage>
        <taxon>Bacteria</taxon>
        <taxon>Pseudomonadati</taxon>
        <taxon>Pseudomonadota</taxon>
        <taxon>Betaproteobacteria</taxon>
        <taxon>Burkholderiales</taxon>
        <taxon>Comamonadaceae</taxon>
        <taxon>Rhodoferax</taxon>
    </lineage>
</organism>
<dbReference type="InterPro" id="IPR036390">
    <property type="entry name" value="WH_DNA-bd_sf"/>
</dbReference>
<sequence>MTQATPQAPAFQLHDEPGHLIRRAQQIAVSKFHEVHGRHVTPIQYAILRTLYESPGVDQVTLAQLIALDTSSTADIATRLEAKGWILREVLPRRQRRLSLTPAGEAILQGMRSGIEQMYLGMMDSLDGTEQREFMRLLRKFVHLNDQQNKPVDTPTKG</sequence>
<dbReference type="SMART" id="SM00347">
    <property type="entry name" value="HTH_MARR"/>
    <property type="match status" value="1"/>
</dbReference>
<protein>
    <recommendedName>
        <fullName evidence="1">HTH marR-type domain-containing protein</fullName>
    </recommendedName>
</protein>
<dbReference type="Pfam" id="PF01047">
    <property type="entry name" value="MarR"/>
    <property type="match status" value="1"/>
</dbReference>
<evidence type="ECO:0000313" key="2">
    <source>
        <dbReference type="EMBL" id="BCO27440.1"/>
    </source>
</evidence>
<accession>A0ABN6D5Y7</accession>
<feature type="domain" description="HTH marR-type" evidence="1">
    <location>
        <begin position="1"/>
        <end position="143"/>
    </location>
</feature>
<dbReference type="EMBL" id="AP024238">
    <property type="protein sequence ID" value="BCO27440.1"/>
    <property type="molecule type" value="Genomic_DNA"/>
</dbReference>
<reference evidence="2 3" key="1">
    <citation type="journal article" date="2021" name="Microbiol. Spectr.">
        <title>A Single Bacterium Capable of Oxidation and Reduction of Iron at Circumneutral pH.</title>
        <authorList>
            <person name="Kato S."/>
            <person name="Ohkuma M."/>
        </authorList>
    </citation>
    <scope>NUCLEOTIDE SEQUENCE [LARGE SCALE GENOMIC DNA]</scope>
    <source>
        <strain evidence="2 3">MIZ03</strain>
    </source>
</reference>